<sequence>MSHWKKDVSVSSVLCWAMKHDTSSLPVKNWPMLLPVMLHLIDDTNNSVRTKGLQTLQAFLSKCPSRILFSTGMGRVFEDAVFPSLFLLPSSNNENGTVSLLYEAYRALLQIANAEQCLNQKRRLLDRIIRDGILTGYRHASGAPIAVEIMLGNFFALSRP</sequence>
<dbReference type="AlphaFoldDB" id="A0A2A9P0I9"/>
<dbReference type="InterPro" id="IPR011989">
    <property type="entry name" value="ARM-like"/>
</dbReference>
<reference evidence="2 3" key="1">
    <citation type="journal article" date="2015" name="BMC Genomics">
        <title>Gene expression during zombie ant biting behavior reflects the complexity underlying fungal parasitic behavioral manipulation.</title>
        <authorList>
            <person name="de Bekker C."/>
            <person name="Ohm R.A."/>
            <person name="Loreto R.G."/>
            <person name="Sebastian A."/>
            <person name="Albert I."/>
            <person name="Merrow M."/>
            <person name="Brachmann A."/>
            <person name="Hughes D.P."/>
        </authorList>
    </citation>
    <scope>NUCLEOTIDE SEQUENCE [LARGE SCALE GENOMIC DNA]</scope>
    <source>
        <strain evidence="2 3">SC16a</strain>
    </source>
</reference>
<dbReference type="EMBL" id="LAZP02000994">
    <property type="protein sequence ID" value="PFH55329.1"/>
    <property type="molecule type" value="Genomic_DNA"/>
</dbReference>
<dbReference type="Pfam" id="PF10521">
    <property type="entry name" value="Tti2"/>
    <property type="match status" value="1"/>
</dbReference>
<proteinExistence type="inferred from homology"/>
<organism evidence="2 3">
    <name type="scientific">Ophiocordyceps unilateralis</name>
    <name type="common">Zombie-ant fungus</name>
    <name type="synonym">Torrubia unilateralis</name>
    <dbReference type="NCBI Taxonomy" id="268505"/>
    <lineage>
        <taxon>Eukaryota</taxon>
        <taxon>Fungi</taxon>
        <taxon>Dikarya</taxon>
        <taxon>Ascomycota</taxon>
        <taxon>Pezizomycotina</taxon>
        <taxon>Sordariomycetes</taxon>
        <taxon>Hypocreomycetidae</taxon>
        <taxon>Hypocreales</taxon>
        <taxon>Ophiocordycipitaceae</taxon>
        <taxon>Ophiocordyceps</taxon>
    </lineage>
</organism>
<keyword evidence="3" id="KW-1185">Reference proteome</keyword>
<comment type="caution">
    <text evidence="2">The sequence shown here is derived from an EMBL/GenBank/DDBJ whole genome shotgun (WGS) entry which is preliminary data.</text>
</comment>
<dbReference type="GO" id="GO:0110078">
    <property type="term" value="C:TTT Hsp90 cochaperone complex"/>
    <property type="evidence" value="ECO:0007669"/>
    <property type="project" value="InterPro"/>
</dbReference>
<dbReference type="Gene3D" id="1.25.10.10">
    <property type="entry name" value="Leucine-rich Repeat Variant"/>
    <property type="match status" value="1"/>
</dbReference>
<dbReference type="STRING" id="268505.A0A2A9P0I9"/>
<gene>
    <name evidence="2" type="ORF">XA68_18568</name>
</gene>
<dbReference type="InterPro" id="IPR018870">
    <property type="entry name" value="Tti2"/>
</dbReference>
<comment type="similarity">
    <text evidence="1">Belongs to the TTI2 family.</text>
</comment>
<evidence type="ECO:0000313" key="3">
    <source>
        <dbReference type="Proteomes" id="UP000037136"/>
    </source>
</evidence>
<accession>A0A2A9P0I9</accession>
<name>A0A2A9P0I9_OPHUN</name>
<dbReference type="OrthoDB" id="6417021at2759"/>
<dbReference type="InterPro" id="IPR016024">
    <property type="entry name" value="ARM-type_fold"/>
</dbReference>
<dbReference type="GO" id="GO:0005634">
    <property type="term" value="C:nucleus"/>
    <property type="evidence" value="ECO:0007669"/>
    <property type="project" value="TreeGrafter"/>
</dbReference>
<dbReference type="PANTHER" id="PTHR32226">
    <property type="entry name" value="TELO2-INTERACTING PROTEIN 2"/>
    <property type="match status" value="1"/>
</dbReference>
<reference evidence="2 3" key="2">
    <citation type="journal article" date="2017" name="Sci. Rep.">
        <title>Ant-infecting Ophiocordyceps genomes reveal a high diversity of potential behavioral manipulation genes and a possible major role for enterotoxins.</title>
        <authorList>
            <person name="de Bekker C."/>
            <person name="Ohm R.A."/>
            <person name="Evans H.C."/>
            <person name="Brachmann A."/>
            <person name="Hughes D.P."/>
        </authorList>
    </citation>
    <scope>NUCLEOTIDE SEQUENCE [LARGE SCALE GENOMIC DNA]</scope>
    <source>
        <strain evidence="2 3">SC16a</strain>
    </source>
</reference>
<dbReference type="GO" id="GO:0005829">
    <property type="term" value="C:cytosol"/>
    <property type="evidence" value="ECO:0007669"/>
    <property type="project" value="TreeGrafter"/>
</dbReference>
<dbReference type="SUPFAM" id="SSF48371">
    <property type="entry name" value="ARM repeat"/>
    <property type="match status" value="1"/>
</dbReference>
<evidence type="ECO:0000313" key="2">
    <source>
        <dbReference type="EMBL" id="PFH55329.1"/>
    </source>
</evidence>
<dbReference type="PANTHER" id="PTHR32226:SF2">
    <property type="entry name" value="TELO2-INTERACTING PROTEIN 2"/>
    <property type="match status" value="1"/>
</dbReference>
<dbReference type="Proteomes" id="UP000037136">
    <property type="component" value="Unassembled WGS sequence"/>
</dbReference>
<protein>
    <submittedName>
        <fullName evidence="2">Uncharacterized protein</fullName>
    </submittedName>
</protein>
<evidence type="ECO:0000256" key="1">
    <source>
        <dbReference type="ARBA" id="ARBA00034736"/>
    </source>
</evidence>